<proteinExistence type="predicted"/>
<reference evidence="3" key="1">
    <citation type="journal article" date="2019" name="Int. J. Syst. Evol. Microbiol.">
        <title>The Global Catalogue of Microorganisms (GCM) 10K type strain sequencing project: providing services to taxonomists for standard genome sequencing and annotation.</title>
        <authorList>
            <consortium name="The Broad Institute Genomics Platform"/>
            <consortium name="The Broad Institute Genome Sequencing Center for Infectious Disease"/>
            <person name="Wu L."/>
            <person name="Ma J."/>
        </authorList>
    </citation>
    <scope>NUCLEOTIDE SEQUENCE [LARGE SCALE GENOMIC DNA]</scope>
    <source>
        <strain evidence="3">CCUG 63419</strain>
    </source>
</reference>
<comment type="caution">
    <text evidence="2">The sequence shown here is derived from an EMBL/GenBank/DDBJ whole genome shotgun (WGS) entry which is preliminary data.</text>
</comment>
<dbReference type="Gene3D" id="1.10.260.40">
    <property type="entry name" value="lambda repressor-like DNA-binding domains"/>
    <property type="match status" value="1"/>
</dbReference>
<dbReference type="PROSITE" id="PS50943">
    <property type="entry name" value="HTH_CROC1"/>
    <property type="match status" value="1"/>
</dbReference>
<organism evidence="2 3">
    <name type="scientific">Paraperlucidibaca wandonensis</name>
    <dbReference type="NCBI Taxonomy" id="1268273"/>
    <lineage>
        <taxon>Bacteria</taxon>
        <taxon>Pseudomonadati</taxon>
        <taxon>Pseudomonadota</taxon>
        <taxon>Gammaproteobacteria</taxon>
        <taxon>Moraxellales</taxon>
        <taxon>Moraxellaceae</taxon>
        <taxon>Paraperlucidibaca</taxon>
    </lineage>
</organism>
<keyword evidence="3" id="KW-1185">Reference proteome</keyword>
<dbReference type="RefSeq" id="WP_379071101.1">
    <property type="nucleotide sequence ID" value="NZ_JBHTIT010000001.1"/>
</dbReference>
<gene>
    <name evidence="2" type="ORF">ACFQ0F_08400</name>
</gene>
<accession>A0ABW3HGP8</accession>
<dbReference type="CDD" id="cd00093">
    <property type="entry name" value="HTH_XRE"/>
    <property type="match status" value="1"/>
</dbReference>
<protein>
    <submittedName>
        <fullName evidence="2">Multiprotein-bridging factor 1 family protein</fullName>
    </submittedName>
</protein>
<evidence type="ECO:0000313" key="3">
    <source>
        <dbReference type="Proteomes" id="UP001597044"/>
    </source>
</evidence>
<dbReference type="Pfam" id="PF12844">
    <property type="entry name" value="HTH_19"/>
    <property type="match status" value="1"/>
</dbReference>
<feature type="domain" description="HTH cro/C1-type" evidence="1">
    <location>
        <begin position="26"/>
        <end position="80"/>
    </location>
</feature>
<dbReference type="Proteomes" id="UP001597044">
    <property type="component" value="Unassembled WGS sequence"/>
</dbReference>
<dbReference type="SUPFAM" id="SSF47413">
    <property type="entry name" value="lambda repressor-like DNA-binding domains"/>
    <property type="match status" value="1"/>
</dbReference>
<sequence>MTPVNEEDSKTQKIARELFFSLPERVRSIREGVKMTREQFAESTGVNIHTIKALEQKGVMPGGEVLTKIAQAFPEHALWLISGKVQKIGGHLMPENAKASDQVAMTIINRFDPRSPEECAVKIKALSAKAIFITDKKAIDVACAIPVRTRHGETEDVVWADYGSISLKSEKPSMETSLFIAWLKDIGIERFELKCIIGELDKAESGRVIWESQICDEAAIEGKEFLEAKASLNRWTK</sequence>
<dbReference type="InterPro" id="IPR001387">
    <property type="entry name" value="Cro/C1-type_HTH"/>
</dbReference>
<evidence type="ECO:0000259" key="1">
    <source>
        <dbReference type="PROSITE" id="PS50943"/>
    </source>
</evidence>
<dbReference type="InterPro" id="IPR010982">
    <property type="entry name" value="Lambda_DNA-bd_dom_sf"/>
</dbReference>
<dbReference type="SMART" id="SM00530">
    <property type="entry name" value="HTH_XRE"/>
    <property type="match status" value="1"/>
</dbReference>
<name>A0ABW3HGP8_9GAMM</name>
<evidence type="ECO:0000313" key="2">
    <source>
        <dbReference type="EMBL" id="MFD0950404.1"/>
    </source>
</evidence>
<dbReference type="EMBL" id="JBHTIT010000001">
    <property type="protein sequence ID" value="MFD0950404.1"/>
    <property type="molecule type" value="Genomic_DNA"/>
</dbReference>